<dbReference type="AlphaFoldDB" id="A0A0A1UWN2"/>
<sequence length="125" mass="14150">MTSPGHRAQEAFTKDVNERFQRIRQLVKENAKQRATKDEDVEQVISEQFTPNMRAALKTGLLEEVKVLGKMRVEDAQDVVALLSDAGCLSIEPDIIDTTAEEGQEQLKYVEQVVNSERHIPMDPQ</sequence>
<gene>
    <name evidence="2" type="ORF">X797_005294</name>
</gene>
<feature type="domain" description="Cdc37 C-terminal" evidence="1">
    <location>
        <begin position="34"/>
        <end position="125"/>
    </location>
</feature>
<accession>A0A0A1UWN2</accession>
<dbReference type="HOGENOM" id="CLU_1993154_0_0_1"/>
<name>A0A0A1UWN2_9HYPO</name>
<comment type="caution">
    <text evidence="2">The sequence shown here is derived from an EMBL/GenBank/DDBJ whole genome shotgun (WGS) entry which is preliminary data.</text>
</comment>
<evidence type="ECO:0000313" key="3">
    <source>
        <dbReference type="Proteomes" id="UP000030151"/>
    </source>
</evidence>
<dbReference type="Pfam" id="PF08564">
    <property type="entry name" value="CDC37_C"/>
    <property type="match status" value="1"/>
</dbReference>
<evidence type="ECO:0000313" key="2">
    <source>
        <dbReference type="EMBL" id="EXV01776.1"/>
    </source>
</evidence>
<reference evidence="2 3" key="1">
    <citation type="submission" date="2014-02" db="EMBL/GenBank/DDBJ databases">
        <title>The genome sequence of the entomopathogenic fungus Metarhizium robertsii ARSEF 2575.</title>
        <authorList>
            <person name="Giuliano Garisto Donzelli B."/>
            <person name="Roe B.A."/>
            <person name="Macmil S.L."/>
            <person name="Krasnoff S.B."/>
            <person name="Gibson D.M."/>
        </authorList>
    </citation>
    <scope>NUCLEOTIDE SEQUENCE [LARGE SCALE GENOMIC DNA]</scope>
    <source>
        <strain evidence="2 3">ARSEF 2575</strain>
    </source>
</reference>
<protein>
    <submittedName>
        <fullName evidence="2">CDC37 C terminal domain protein</fullName>
    </submittedName>
</protein>
<dbReference type="EMBL" id="JELW01000007">
    <property type="protein sequence ID" value="EXV01776.1"/>
    <property type="molecule type" value="Genomic_DNA"/>
</dbReference>
<proteinExistence type="predicted"/>
<dbReference type="SMART" id="SM01069">
    <property type="entry name" value="CDC37_C"/>
    <property type="match status" value="1"/>
</dbReference>
<organism evidence="2 3">
    <name type="scientific">Metarhizium robertsii</name>
    <dbReference type="NCBI Taxonomy" id="568076"/>
    <lineage>
        <taxon>Eukaryota</taxon>
        <taxon>Fungi</taxon>
        <taxon>Dikarya</taxon>
        <taxon>Ascomycota</taxon>
        <taxon>Pezizomycotina</taxon>
        <taxon>Sordariomycetes</taxon>
        <taxon>Hypocreomycetidae</taxon>
        <taxon>Hypocreales</taxon>
        <taxon>Clavicipitaceae</taxon>
        <taxon>Metarhizium</taxon>
    </lineage>
</organism>
<dbReference type="Proteomes" id="UP000030151">
    <property type="component" value="Unassembled WGS sequence"/>
</dbReference>
<evidence type="ECO:0000259" key="1">
    <source>
        <dbReference type="SMART" id="SM01069"/>
    </source>
</evidence>
<dbReference type="InterPro" id="IPR013873">
    <property type="entry name" value="Cdc37_C"/>
</dbReference>
<dbReference type="SUPFAM" id="SSF101391">
    <property type="entry name" value="Hsp90 co-chaperone CDC37"/>
    <property type="match status" value="1"/>
</dbReference>